<evidence type="ECO:0000313" key="1">
    <source>
        <dbReference type="EMBL" id="KAK3772682.1"/>
    </source>
</evidence>
<evidence type="ECO:0000313" key="2">
    <source>
        <dbReference type="Proteomes" id="UP001283361"/>
    </source>
</evidence>
<proteinExistence type="predicted"/>
<comment type="caution">
    <text evidence="1">The sequence shown here is derived from an EMBL/GenBank/DDBJ whole genome shotgun (WGS) entry which is preliminary data.</text>
</comment>
<name>A0AAE1DJE3_9GAST</name>
<gene>
    <name evidence="1" type="ORF">RRG08_016093</name>
</gene>
<dbReference type="EMBL" id="JAWDGP010003608">
    <property type="protein sequence ID" value="KAK3772682.1"/>
    <property type="molecule type" value="Genomic_DNA"/>
</dbReference>
<organism evidence="1 2">
    <name type="scientific">Elysia crispata</name>
    <name type="common">lettuce slug</name>
    <dbReference type="NCBI Taxonomy" id="231223"/>
    <lineage>
        <taxon>Eukaryota</taxon>
        <taxon>Metazoa</taxon>
        <taxon>Spiralia</taxon>
        <taxon>Lophotrochozoa</taxon>
        <taxon>Mollusca</taxon>
        <taxon>Gastropoda</taxon>
        <taxon>Heterobranchia</taxon>
        <taxon>Euthyneura</taxon>
        <taxon>Panpulmonata</taxon>
        <taxon>Sacoglossa</taxon>
        <taxon>Placobranchoidea</taxon>
        <taxon>Plakobranchidae</taxon>
        <taxon>Elysia</taxon>
    </lineage>
</organism>
<sequence length="93" mass="10001">MLRIYTDFLLPHASSDEAVNDLHVIRSKPGECFTAVAVGGSRDRSAPPESCVLPPLFWATRFVTNEAGQGRLRLTGYGVHATPGTGSETDKSL</sequence>
<reference evidence="1" key="1">
    <citation type="journal article" date="2023" name="G3 (Bethesda)">
        <title>A reference genome for the long-term kleptoplast-retaining sea slug Elysia crispata morphotype clarki.</title>
        <authorList>
            <person name="Eastman K.E."/>
            <person name="Pendleton A.L."/>
            <person name="Shaikh M.A."/>
            <person name="Suttiyut T."/>
            <person name="Ogas R."/>
            <person name="Tomko P."/>
            <person name="Gavelis G."/>
            <person name="Widhalm J.R."/>
            <person name="Wisecaver J.H."/>
        </authorList>
    </citation>
    <scope>NUCLEOTIDE SEQUENCE</scope>
    <source>
        <strain evidence="1">ECLA1</strain>
    </source>
</reference>
<accession>A0AAE1DJE3</accession>
<dbReference type="AlphaFoldDB" id="A0AAE1DJE3"/>
<keyword evidence="2" id="KW-1185">Reference proteome</keyword>
<dbReference type="Proteomes" id="UP001283361">
    <property type="component" value="Unassembled WGS sequence"/>
</dbReference>
<protein>
    <submittedName>
        <fullName evidence="1">Uncharacterized protein</fullName>
    </submittedName>
</protein>